<sequence>MIARTMYTSTFTFQKRQYDDAFHALDQTIAQIAKSIPGYLGEEAWENPATGQVSNVYYWESMEALRQLMDHPAHATAKQQQARWLAGYHVTIAQVIRSYGDGGIAHPLAGRAPQAAAAGPHTE</sequence>
<dbReference type="InterPro" id="IPR052936">
    <property type="entry name" value="Jasmonate_Hydroxylase-like"/>
</dbReference>
<dbReference type="STRING" id="187868.SAMN05192589_101496"/>
<dbReference type="AlphaFoldDB" id="A0A1G6JW55"/>
<evidence type="ECO:0000313" key="1">
    <source>
        <dbReference type="EMBL" id="SDC22888.1"/>
    </source>
</evidence>
<dbReference type="Gene3D" id="3.30.70.100">
    <property type="match status" value="1"/>
</dbReference>
<name>A0A1G6JW55_9BURK</name>
<dbReference type="PANTHER" id="PTHR37811">
    <property type="entry name" value="BLL5343 PROTEIN"/>
    <property type="match status" value="1"/>
</dbReference>
<dbReference type="GO" id="GO:0004497">
    <property type="term" value="F:monooxygenase activity"/>
    <property type="evidence" value="ECO:0007669"/>
    <property type="project" value="UniProtKB-KW"/>
</dbReference>
<keyword evidence="1" id="KW-0560">Oxidoreductase</keyword>
<protein>
    <submittedName>
        <fullName evidence="1">Heme-degrading monooxygenase HmoA</fullName>
    </submittedName>
</protein>
<organism evidence="1 2">
    <name type="scientific">Paracidovorax valerianellae</name>
    <dbReference type="NCBI Taxonomy" id="187868"/>
    <lineage>
        <taxon>Bacteria</taxon>
        <taxon>Pseudomonadati</taxon>
        <taxon>Pseudomonadota</taxon>
        <taxon>Betaproteobacteria</taxon>
        <taxon>Burkholderiales</taxon>
        <taxon>Comamonadaceae</taxon>
        <taxon>Paracidovorax</taxon>
    </lineage>
</organism>
<accession>A0A1G6JW55</accession>
<gene>
    <name evidence="1" type="ORF">SAMN05192589_101496</name>
</gene>
<dbReference type="EMBL" id="FMZC01000001">
    <property type="protein sequence ID" value="SDC22888.1"/>
    <property type="molecule type" value="Genomic_DNA"/>
</dbReference>
<evidence type="ECO:0000313" key="2">
    <source>
        <dbReference type="Proteomes" id="UP000198781"/>
    </source>
</evidence>
<dbReference type="InterPro" id="IPR011008">
    <property type="entry name" value="Dimeric_a/b-barrel"/>
</dbReference>
<dbReference type="PANTHER" id="PTHR37811:SF2">
    <property type="entry name" value="ABM DOMAIN-CONTAINING PROTEIN"/>
    <property type="match status" value="1"/>
</dbReference>
<keyword evidence="2" id="KW-1185">Reference proteome</keyword>
<proteinExistence type="predicted"/>
<keyword evidence="1" id="KW-0503">Monooxygenase</keyword>
<dbReference type="SUPFAM" id="SSF54909">
    <property type="entry name" value="Dimeric alpha+beta barrel"/>
    <property type="match status" value="1"/>
</dbReference>
<reference evidence="1 2" key="1">
    <citation type="submission" date="2016-10" db="EMBL/GenBank/DDBJ databases">
        <authorList>
            <person name="de Groot N.N."/>
        </authorList>
    </citation>
    <scope>NUCLEOTIDE SEQUENCE [LARGE SCALE GENOMIC DNA]</scope>
    <source>
        <strain evidence="1 2">DSM 16619</strain>
    </source>
</reference>
<dbReference type="Proteomes" id="UP000198781">
    <property type="component" value="Unassembled WGS sequence"/>
</dbReference>